<dbReference type="FunFam" id="3.20.20.105:FF:000007">
    <property type="entry name" value="Queuine tRNA-ribosyltransferase accessory subunit 2"/>
    <property type="match status" value="1"/>
</dbReference>
<comment type="function">
    <text evidence="5">Non-catalytic subunit of the queuine tRNA-ribosyltransferase (TGT) that catalyzes the base-exchange of a guanine (G) residue with queuine (Q) at position 34 (anticodon wobble position) in tRNAs with GU(N) anticodons (tRNA-Asp, -Asn, -His and -Tyr), resulting in the hypermodified nucleoside queuosine (7-(((4,5-cis-dihydroxy-2-cyclopenten-1-yl)amino)methyl)-7-deazaguanosine).</text>
</comment>
<dbReference type="InterPro" id="IPR002616">
    <property type="entry name" value="tRNA_ribo_trans-like"/>
</dbReference>
<dbReference type="Gene3D" id="3.20.20.105">
    <property type="entry name" value="Queuine tRNA-ribosyltransferase-like"/>
    <property type="match status" value="1"/>
</dbReference>
<feature type="binding site" evidence="5">
    <location>
        <position position="372"/>
    </location>
    <ligand>
        <name>Zn(2+)</name>
        <dbReference type="ChEBI" id="CHEBI:29105"/>
    </ligand>
</feature>
<feature type="binding site" evidence="5">
    <location>
        <position position="341"/>
    </location>
    <ligand>
        <name>Zn(2+)</name>
        <dbReference type="ChEBI" id="CHEBI:29105"/>
    </ligand>
</feature>
<organism evidence="8 9">
    <name type="scientific">Aspergillus avenaceus</name>
    <dbReference type="NCBI Taxonomy" id="36643"/>
    <lineage>
        <taxon>Eukaryota</taxon>
        <taxon>Fungi</taxon>
        <taxon>Dikarya</taxon>
        <taxon>Ascomycota</taxon>
        <taxon>Pezizomycotina</taxon>
        <taxon>Eurotiomycetes</taxon>
        <taxon>Eurotiomycetidae</taxon>
        <taxon>Eurotiales</taxon>
        <taxon>Aspergillaceae</taxon>
        <taxon>Aspergillus</taxon>
        <taxon>Aspergillus subgen. Circumdati</taxon>
    </lineage>
</organism>
<dbReference type="Proteomes" id="UP000325780">
    <property type="component" value="Unassembled WGS sequence"/>
</dbReference>
<dbReference type="GO" id="GO:0046872">
    <property type="term" value="F:metal ion binding"/>
    <property type="evidence" value="ECO:0007669"/>
    <property type="project" value="UniProtKB-KW"/>
</dbReference>
<evidence type="ECO:0000259" key="7">
    <source>
        <dbReference type="Pfam" id="PF01702"/>
    </source>
</evidence>
<protein>
    <recommendedName>
        <fullName evidence="5">Queuine tRNA-ribosyltransferase accessory subunit 2</fullName>
    </recommendedName>
    <alternativeName>
        <fullName evidence="5">Queuine tRNA-ribosyltransferase domain-containing protein 1</fullName>
    </alternativeName>
</protein>
<evidence type="ECO:0000256" key="6">
    <source>
        <dbReference type="SAM" id="MobiDB-lite"/>
    </source>
</evidence>
<dbReference type="GO" id="GO:0006400">
    <property type="term" value="P:tRNA modification"/>
    <property type="evidence" value="ECO:0007669"/>
    <property type="project" value="InterPro"/>
</dbReference>
<keyword evidence="1 5" id="KW-0963">Cytoplasm</keyword>
<comment type="subcellular location">
    <subcellularLocation>
        <location evidence="5">Cytoplasm</location>
    </subcellularLocation>
</comment>
<feature type="region of interest" description="Disordered" evidence="6">
    <location>
        <begin position="408"/>
        <end position="476"/>
    </location>
</feature>
<proteinExistence type="inferred from homology"/>
<comment type="cofactor">
    <cofactor evidence="5">
        <name>Zn(2+)</name>
        <dbReference type="ChEBI" id="CHEBI:29105"/>
    </cofactor>
    <text evidence="5">Binds 1 zinc ion per subunit.</text>
</comment>
<name>A0A5N6TVL5_ASPAV</name>
<evidence type="ECO:0000256" key="3">
    <source>
        <dbReference type="ARBA" id="ARBA00022723"/>
    </source>
</evidence>
<evidence type="ECO:0000256" key="4">
    <source>
        <dbReference type="ARBA" id="ARBA00022833"/>
    </source>
</evidence>
<comment type="subunit">
    <text evidence="5">Heterodimer of a catalytic subunit and an accessory subunit.</text>
</comment>
<feature type="domain" description="tRNA-guanine(15) transglycosylase-like" evidence="7">
    <location>
        <begin position="29"/>
        <end position="404"/>
    </location>
</feature>
<dbReference type="PANTHER" id="PTHR46064:SF1">
    <property type="entry name" value="QUEUINE TRNA-RIBOSYLTRANSFERASE ACCESSORY SUBUNIT 2"/>
    <property type="match status" value="1"/>
</dbReference>
<accession>A0A5N6TVL5</accession>
<sequence length="476" mass="52121">MGSEAPQDSPEEMIAFNLLNPSNGSTLTPRLGKLAIAGRKAISTPHYIPLTSRGAVPHIAQDVVREHVSIGGLYFGLEDFIEKLQKKGIPPIYKTPAAPNESPLRNFTAFPEDLVTVLGPRRVPPIPCPSSNTPNSIAVLTGIGFAQLDSNQYVEAVQKLRPDIVVGMSDLVLTHPPGIKRQGKMVDRTHAFTTHATENLYGNTVADENRSKAAYFAPLLPLDNAQQTVYLDELEEELRPHVSGLALYESASLSIVPESLGDLPRMLFSQPATPHDLLREVSLGADLLTIPFLGAASDAGIALDFVFPPPSDTLVSTPTPLGFDLWSNDYTTDTKPLQQGCECYACRNHHRAYIHHLLQAKEMLAWTLLQIHNIHNMDTFFARIRASIQQGTFESDAQNFHRVYDPQLPAQTGLGPRIRGYQSPSTGPNEPRRNPRAYGRLNDAIEKFAESQSSIATPDTGAEGLEEHGFAEKLSS</sequence>
<feature type="binding site" evidence="5">
    <location>
        <position position="346"/>
    </location>
    <ligand>
        <name>Zn(2+)</name>
        <dbReference type="ChEBI" id="CHEBI:29105"/>
    </ligand>
</feature>
<evidence type="ECO:0000256" key="5">
    <source>
        <dbReference type="HAMAP-Rule" id="MF_03043"/>
    </source>
</evidence>
<keyword evidence="9" id="KW-1185">Reference proteome</keyword>
<dbReference type="AlphaFoldDB" id="A0A5N6TVL5"/>
<keyword evidence="2 5" id="KW-0819">tRNA processing</keyword>
<dbReference type="OrthoDB" id="27601at2759"/>
<dbReference type="InterPro" id="IPR028592">
    <property type="entry name" value="QTRTD1"/>
</dbReference>
<dbReference type="InterPro" id="IPR050852">
    <property type="entry name" value="Queuine_tRNA-ribosyltrfase"/>
</dbReference>
<evidence type="ECO:0000313" key="9">
    <source>
        <dbReference type="Proteomes" id="UP000325780"/>
    </source>
</evidence>
<evidence type="ECO:0000256" key="2">
    <source>
        <dbReference type="ARBA" id="ARBA00022694"/>
    </source>
</evidence>
<dbReference type="NCBIfam" id="TIGR00449">
    <property type="entry name" value="tgt_general"/>
    <property type="match status" value="1"/>
</dbReference>
<dbReference type="GO" id="GO:0005737">
    <property type="term" value="C:cytoplasm"/>
    <property type="evidence" value="ECO:0007669"/>
    <property type="project" value="UniProtKB-SubCell"/>
</dbReference>
<dbReference type="HAMAP" id="MF_03043">
    <property type="entry name" value="QTRT2"/>
    <property type="match status" value="1"/>
</dbReference>
<keyword evidence="3 5" id="KW-0479">Metal-binding</keyword>
<dbReference type="Pfam" id="PF01702">
    <property type="entry name" value="TGT"/>
    <property type="match status" value="1"/>
</dbReference>
<dbReference type="InterPro" id="IPR036511">
    <property type="entry name" value="TGT-like_sf"/>
</dbReference>
<comment type="similarity">
    <text evidence="5">Belongs to the queuine tRNA-ribosyltransferase family. QTRT2 subfamily.</text>
</comment>
<feature type="binding site" evidence="5">
    <location>
        <position position="343"/>
    </location>
    <ligand>
        <name>Zn(2+)</name>
        <dbReference type="ChEBI" id="CHEBI:29105"/>
    </ligand>
</feature>
<dbReference type="SUPFAM" id="SSF51713">
    <property type="entry name" value="tRNA-guanine transglycosylase"/>
    <property type="match status" value="1"/>
</dbReference>
<evidence type="ECO:0000313" key="8">
    <source>
        <dbReference type="EMBL" id="KAE8150111.1"/>
    </source>
</evidence>
<dbReference type="EMBL" id="ML742103">
    <property type="protein sequence ID" value="KAE8150111.1"/>
    <property type="molecule type" value="Genomic_DNA"/>
</dbReference>
<evidence type="ECO:0000256" key="1">
    <source>
        <dbReference type="ARBA" id="ARBA00022490"/>
    </source>
</evidence>
<gene>
    <name evidence="8" type="ORF">BDV25DRAFT_117572</name>
</gene>
<keyword evidence="4 5" id="KW-0862">Zinc</keyword>
<reference evidence="8 9" key="1">
    <citation type="submission" date="2019-04" db="EMBL/GenBank/DDBJ databases">
        <title>Friends and foes A comparative genomics study of 23 Aspergillus species from section Flavi.</title>
        <authorList>
            <consortium name="DOE Joint Genome Institute"/>
            <person name="Kjaerbolling I."/>
            <person name="Vesth T."/>
            <person name="Frisvad J.C."/>
            <person name="Nybo J.L."/>
            <person name="Theobald S."/>
            <person name="Kildgaard S."/>
            <person name="Isbrandt T."/>
            <person name="Kuo A."/>
            <person name="Sato A."/>
            <person name="Lyhne E.K."/>
            <person name="Kogle M.E."/>
            <person name="Wiebenga A."/>
            <person name="Kun R.S."/>
            <person name="Lubbers R.J."/>
            <person name="Makela M.R."/>
            <person name="Barry K."/>
            <person name="Chovatia M."/>
            <person name="Clum A."/>
            <person name="Daum C."/>
            <person name="Haridas S."/>
            <person name="He G."/>
            <person name="LaButti K."/>
            <person name="Lipzen A."/>
            <person name="Mondo S."/>
            <person name="Riley R."/>
            <person name="Salamov A."/>
            <person name="Simmons B.A."/>
            <person name="Magnuson J.K."/>
            <person name="Henrissat B."/>
            <person name="Mortensen U.H."/>
            <person name="Larsen T.O."/>
            <person name="Devries R.P."/>
            <person name="Grigoriev I.V."/>
            <person name="Machida M."/>
            <person name="Baker S.E."/>
            <person name="Andersen M.R."/>
        </authorList>
    </citation>
    <scope>NUCLEOTIDE SEQUENCE [LARGE SCALE GENOMIC DNA]</scope>
    <source>
        <strain evidence="8 9">IBT 18842</strain>
    </source>
</reference>
<dbReference type="GO" id="GO:0008479">
    <property type="term" value="F:tRNA-guanosine(34) queuine transglycosylase activity"/>
    <property type="evidence" value="ECO:0007669"/>
    <property type="project" value="UniProtKB-UniRule"/>
</dbReference>
<feature type="compositionally biased region" description="Basic and acidic residues" evidence="6">
    <location>
        <begin position="465"/>
        <end position="476"/>
    </location>
</feature>
<dbReference type="PANTHER" id="PTHR46064">
    <property type="entry name" value="QUEUINE TRNA-RIBOSYLTRANSFERASE ACCESSORY SUBUNIT 2"/>
    <property type="match status" value="1"/>
</dbReference>